<dbReference type="Pfam" id="PF20067">
    <property type="entry name" value="SSL_N"/>
    <property type="match status" value="1"/>
</dbReference>
<accession>F2D2Q3</accession>
<comment type="similarity">
    <text evidence="1">Belongs to the Tdpoz family.</text>
</comment>
<dbReference type="Pfam" id="PF24570">
    <property type="entry name" value="BACK_BPM_SPOP"/>
    <property type="match status" value="1"/>
</dbReference>
<feature type="domain" description="BPM/SPOP BACK" evidence="2">
    <location>
        <begin position="135"/>
        <end position="182"/>
    </location>
</feature>
<sequence>NDTQPHALPPLASLRSVVDFPGFEAHLMDFPDAAEMHPHADAGERLHDAEIRFRGEMQGPESVAFDPCGRVPYTGVADGRVLVWDGVRKQGEGDRRRDAEAAADLPSSPIPVLLLRCFALPPAAAPPPPPHPRRVTTLASAEQHNCLQLKMKYVEFIVSTPRILDAVLATNEYKHLEASCPMGQKGLKGF</sequence>
<reference evidence="3" key="1">
    <citation type="journal article" date="2011" name="Plant Physiol.">
        <title>Comprehensive sequence analysis of 24,783 barley full-length cDNAs derived from 12 clone libraries.</title>
        <authorList>
            <person name="Matsumoto T."/>
            <person name="Tanaka T."/>
            <person name="Sakai H."/>
            <person name="Amano N."/>
            <person name="Kanamori H."/>
            <person name="Kurita K."/>
            <person name="Kikuta A."/>
            <person name="Kamiya K."/>
            <person name="Yamamoto M."/>
            <person name="Ikawa H."/>
            <person name="Fujii N."/>
            <person name="Hori K."/>
            <person name="Itoh T."/>
            <person name="Sato K."/>
        </authorList>
    </citation>
    <scope>NUCLEOTIDE SEQUENCE</scope>
    <source>
        <tissue evidence="3">Shoot</tissue>
    </source>
</reference>
<dbReference type="Gene3D" id="1.25.40.420">
    <property type="match status" value="1"/>
</dbReference>
<dbReference type="SUPFAM" id="SSF63829">
    <property type="entry name" value="Calcium-dependent phosphotriesterase"/>
    <property type="match status" value="1"/>
</dbReference>
<feature type="non-terminal residue" evidence="3">
    <location>
        <position position="1"/>
    </location>
</feature>
<dbReference type="EMBL" id="AK358160">
    <property type="protein sequence ID" value="BAJ89374.1"/>
    <property type="molecule type" value="mRNA"/>
</dbReference>
<name>F2D2Q3_HORVV</name>
<proteinExistence type="evidence at transcript level"/>
<organism evidence="3">
    <name type="scientific">Hordeum vulgare subsp. vulgare</name>
    <name type="common">Domesticated barley</name>
    <dbReference type="NCBI Taxonomy" id="112509"/>
    <lineage>
        <taxon>Eukaryota</taxon>
        <taxon>Viridiplantae</taxon>
        <taxon>Streptophyta</taxon>
        <taxon>Embryophyta</taxon>
        <taxon>Tracheophyta</taxon>
        <taxon>Spermatophyta</taxon>
        <taxon>Magnoliopsida</taxon>
        <taxon>Liliopsida</taxon>
        <taxon>Poales</taxon>
        <taxon>Poaceae</taxon>
        <taxon>BOP clade</taxon>
        <taxon>Pooideae</taxon>
        <taxon>Triticodae</taxon>
        <taxon>Triticeae</taxon>
        <taxon>Hordeinae</taxon>
        <taxon>Hordeum</taxon>
    </lineage>
</organism>
<dbReference type="Gene3D" id="2.120.10.30">
    <property type="entry name" value="TolB, C-terminal domain"/>
    <property type="match status" value="1"/>
</dbReference>
<evidence type="ECO:0000259" key="2">
    <source>
        <dbReference type="Pfam" id="PF24570"/>
    </source>
</evidence>
<dbReference type="InterPro" id="IPR011042">
    <property type="entry name" value="6-blade_b-propeller_TolB-like"/>
</dbReference>
<evidence type="ECO:0000256" key="1">
    <source>
        <dbReference type="ARBA" id="ARBA00010846"/>
    </source>
</evidence>
<dbReference type="AlphaFoldDB" id="F2D2Q3"/>
<protein>
    <submittedName>
        <fullName evidence="3">Predicted protein</fullName>
    </submittedName>
</protein>
<dbReference type="InterPro" id="IPR056423">
    <property type="entry name" value="BACK_BPM_SPOP"/>
</dbReference>
<evidence type="ECO:0000313" key="3">
    <source>
        <dbReference type="EMBL" id="BAJ89374.1"/>
    </source>
</evidence>